<evidence type="ECO:0000256" key="1">
    <source>
        <dbReference type="SAM" id="Phobius"/>
    </source>
</evidence>
<name>A0AAW6RDZ7_GORRU</name>
<dbReference type="InterPro" id="IPR049978">
    <property type="entry name" value="SCO6880-like"/>
</dbReference>
<reference evidence="2" key="1">
    <citation type="submission" date="2023-04" db="EMBL/GenBank/DDBJ databases">
        <title>Characterization and analysis of the complete genome of Gordonia rubripertincta 112, the degrader of aromatic and aliphatic compounds.</title>
        <authorList>
            <person name="Frantsuzova E."/>
            <person name="Bogun A."/>
            <person name="Delegan Y."/>
        </authorList>
    </citation>
    <scope>NUCLEOTIDE SEQUENCE</scope>
    <source>
        <strain evidence="2">112</strain>
        <plasmid evidence="2">p1517_part_1</plasmid>
    </source>
</reference>
<evidence type="ECO:0008006" key="3">
    <source>
        <dbReference type="Google" id="ProtNLM"/>
    </source>
</evidence>
<protein>
    <recommendedName>
        <fullName evidence="3">PrgI family protein</fullName>
    </recommendedName>
</protein>
<keyword evidence="1" id="KW-0812">Transmembrane</keyword>
<geneLocation type="plasmid" evidence="2">
    <name>p1517_part_1</name>
</geneLocation>
<proteinExistence type="predicted"/>
<keyword evidence="1" id="KW-1133">Transmembrane helix</keyword>
<organism evidence="2">
    <name type="scientific">Gordonia rubripertincta</name>
    <name type="common">Rhodococcus corallinus</name>
    <dbReference type="NCBI Taxonomy" id="36822"/>
    <lineage>
        <taxon>Bacteria</taxon>
        <taxon>Bacillati</taxon>
        <taxon>Actinomycetota</taxon>
        <taxon>Actinomycetes</taxon>
        <taxon>Mycobacteriales</taxon>
        <taxon>Gordoniaceae</taxon>
        <taxon>Gordonia</taxon>
    </lineage>
</organism>
<feature type="transmembrane region" description="Helical" evidence="1">
    <location>
        <begin position="51"/>
        <end position="69"/>
    </location>
</feature>
<dbReference type="NCBIfam" id="NF042935">
    <property type="entry name" value="SCO6880_fam"/>
    <property type="match status" value="1"/>
</dbReference>
<gene>
    <name evidence="2" type="ORF">QBL07_19550</name>
</gene>
<keyword evidence="2" id="KW-0614">Plasmid</keyword>
<dbReference type="AlphaFoldDB" id="A0AAW6RDZ7"/>
<feature type="transmembrane region" description="Helical" evidence="1">
    <location>
        <begin position="23"/>
        <end position="45"/>
    </location>
</feature>
<sequence length="496" mass="54179">MSATEANDVLLYGRWEKPQSPGLFGMSWGATLFAGGVLIVGVLQFMVFRSLAMTGVVLLFGAVVLVPLVQKRRGRTGWELMIVRFAFWNAKRKGHTTFRGGVFGVVPGRCQMPGIAGDTRLYEYELSSGHRFGLIHARAKDHYTVVLSTQPQGQELVEQSQINNWVRGWDDFLSGLGKTHNVAGAMVVVETLPDNGTRIAAEVRSITSKHGPEFSREVMAQTALHRMSAKVRNEVRVSITFRRQREADSTEVADQGAAIGRLLSTIVGRAATAGLDATPMTAGELCAVATRAFRPELDRELEVMLSRDEQDQLRWDQTGCAGAKAEWDHYVHNGFRSVTWEMTDAPAGTVTHEALRPLLVPRMDVPRKRVAIVYRIHNEAEAVKLVDTDFKNALSAEQAKTGIGSAEASIRVDNTRAARIEQARGAGLTRFGMLITLTAPRDADHPQLAAELEGMTSAARIGVQRVYGGQDSAFAGSLGLGILLPEYATVNKRLSA</sequence>
<keyword evidence="1" id="KW-0472">Membrane</keyword>
<comment type="caution">
    <text evidence="2">The sequence shown here is derived from an EMBL/GenBank/DDBJ whole genome shotgun (WGS) entry which is preliminary data.</text>
</comment>
<evidence type="ECO:0000313" key="2">
    <source>
        <dbReference type="EMBL" id="MDG6783017.1"/>
    </source>
</evidence>
<dbReference type="EMBL" id="JARUXG010000015">
    <property type="protein sequence ID" value="MDG6783017.1"/>
    <property type="molecule type" value="Genomic_DNA"/>
</dbReference>
<accession>A0AAW6RDZ7</accession>